<dbReference type="Gene3D" id="3.60.21.10">
    <property type="match status" value="1"/>
</dbReference>
<keyword evidence="7" id="KW-0479">Metal-binding</keyword>
<dbReference type="AlphaFoldDB" id="A0A2K5CP62"/>
<dbReference type="GO" id="GO:0016787">
    <property type="term" value="F:hydrolase activity"/>
    <property type="evidence" value="ECO:0007669"/>
    <property type="project" value="UniProtKB-KW"/>
</dbReference>
<reference evidence="18" key="1">
    <citation type="submission" date="2025-08" db="UniProtKB">
        <authorList>
            <consortium name="Ensembl"/>
        </authorList>
    </citation>
    <scope>IDENTIFICATION</scope>
</reference>
<dbReference type="InterPro" id="IPR004843">
    <property type="entry name" value="Calcineurin-like_PHP"/>
</dbReference>
<dbReference type="GeneTree" id="ENSGT00390000013236"/>
<keyword evidence="12" id="KW-0464">Manganese</keyword>
<dbReference type="InterPro" id="IPR029052">
    <property type="entry name" value="Metallo-depent_PP-like"/>
</dbReference>
<evidence type="ECO:0000256" key="10">
    <source>
        <dbReference type="ARBA" id="ARBA00022989"/>
    </source>
</evidence>
<comment type="similarity">
    <text evidence="3">Belongs to the metallophosphoesterase superfamily. MPPE1 family.</text>
</comment>
<sequence>MAMIGLGLGRQNFHLLKRKTCLLLKLIACFYFCESVIYYLAIFWYNWPEVKTTAYDGEQATCEPVLKAIFLSDTHLLGKFPAFQIALWLLQPEVVFILGDVFDEGKRSTPEAWADDAEQFQKIFRHPRHVQLKVVAGNHNTGFHCAMNTYKVERSEKAFISERLLSWKGIKFMMVNSMALKGDGCVICSEAEAELIEVSHKLNYSRESDTNCSGEDAAPLEERNIPFKENYDVLSQETSQKLMWWLQPHLVLSGRTHSLSLLSFSWRNRNKPSFIMGSTALTDYTLSKCYLPHEDVVLIIYCEPVGFLVVLTLTHFGLITSPFLSDLNLLRKHKTR</sequence>
<feature type="transmembrane region" description="Helical" evidence="16">
    <location>
        <begin position="305"/>
        <end position="324"/>
    </location>
</feature>
<keyword evidence="19" id="KW-1185">Reference proteome</keyword>
<evidence type="ECO:0000256" key="12">
    <source>
        <dbReference type="ARBA" id="ARBA00023211"/>
    </source>
</evidence>
<dbReference type="Pfam" id="PF00149">
    <property type="entry name" value="Metallophos"/>
    <property type="match status" value="1"/>
</dbReference>
<comment type="subcellular location">
    <subcellularLocation>
        <location evidence="2">Endoplasmic reticulum-Golgi intermediate compartment membrane</location>
        <topology evidence="2">Multi-pass membrane protein</topology>
    </subcellularLocation>
</comment>
<feature type="domain" description="Calcineurin-like phosphoesterase" evidence="17">
    <location>
        <begin position="67"/>
        <end position="149"/>
    </location>
</feature>
<evidence type="ECO:0000313" key="19">
    <source>
        <dbReference type="Proteomes" id="UP000233020"/>
    </source>
</evidence>
<evidence type="ECO:0000256" key="13">
    <source>
        <dbReference type="ARBA" id="ARBA00032172"/>
    </source>
</evidence>
<evidence type="ECO:0000256" key="6">
    <source>
        <dbReference type="ARBA" id="ARBA00022692"/>
    </source>
</evidence>
<dbReference type="PANTHER" id="PTHR13315">
    <property type="entry name" value="METALLO PHOSPHOESTERASE RELATED"/>
    <property type="match status" value="1"/>
</dbReference>
<evidence type="ECO:0000256" key="7">
    <source>
        <dbReference type="ARBA" id="ARBA00022723"/>
    </source>
</evidence>
<evidence type="ECO:0000256" key="14">
    <source>
        <dbReference type="ARBA" id="ARBA00093373"/>
    </source>
</evidence>
<evidence type="ECO:0000256" key="11">
    <source>
        <dbReference type="ARBA" id="ARBA00023136"/>
    </source>
</evidence>
<proteinExistence type="inferred from homology"/>
<name>A0A2K5CP62_AOTNA</name>
<evidence type="ECO:0000256" key="9">
    <source>
        <dbReference type="ARBA" id="ARBA00022892"/>
    </source>
</evidence>
<dbReference type="OMA" id="GPYRGHW"/>
<organism evidence="18 19">
    <name type="scientific">Aotus nancymaae</name>
    <name type="common">Ma's night monkey</name>
    <dbReference type="NCBI Taxonomy" id="37293"/>
    <lineage>
        <taxon>Eukaryota</taxon>
        <taxon>Metazoa</taxon>
        <taxon>Chordata</taxon>
        <taxon>Craniata</taxon>
        <taxon>Vertebrata</taxon>
        <taxon>Euteleostomi</taxon>
        <taxon>Mammalia</taxon>
        <taxon>Eutheria</taxon>
        <taxon>Euarchontoglires</taxon>
        <taxon>Primates</taxon>
        <taxon>Haplorrhini</taxon>
        <taxon>Platyrrhini</taxon>
        <taxon>Aotidae</taxon>
        <taxon>Aotus</taxon>
    </lineage>
</organism>
<keyword evidence="11 16" id="KW-0472">Membrane</keyword>
<dbReference type="GO" id="GO:0033116">
    <property type="term" value="C:endoplasmic reticulum-Golgi intermediate compartment membrane"/>
    <property type="evidence" value="ECO:0007669"/>
    <property type="project" value="UniProtKB-SubCell"/>
</dbReference>
<dbReference type="PANTHER" id="PTHR13315:SF0">
    <property type="entry name" value="METALLOPHOSPHOESTERASE 1"/>
    <property type="match status" value="1"/>
</dbReference>
<evidence type="ECO:0000259" key="17">
    <source>
        <dbReference type="Pfam" id="PF00149"/>
    </source>
</evidence>
<dbReference type="GO" id="GO:0046872">
    <property type="term" value="F:metal ion binding"/>
    <property type="evidence" value="ECO:0007669"/>
    <property type="project" value="UniProtKB-KW"/>
</dbReference>
<evidence type="ECO:0000256" key="15">
    <source>
        <dbReference type="ARBA" id="ARBA00093587"/>
    </source>
</evidence>
<dbReference type="Ensembl" id="ENSANAT00000028285.1">
    <property type="protein sequence ID" value="ENSANAP00000010483.1"/>
    <property type="gene ID" value="ENSANAG00000023236.1"/>
</dbReference>
<dbReference type="SUPFAM" id="SSF56300">
    <property type="entry name" value="Metallo-dependent phosphatases"/>
    <property type="match status" value="1"/>
</dbReference>
<evidence type="ECO:0000256" key="5">
    <source>
        <dbReference type="ARBA" id="ARBA00022502"/>
    </source>
</evidence>
<evidence type="ECO:0000256" key="2">
    <source>
        <dbReference type="ARBA" id="ARBA00004457"/>
    </source>
</evidence>
<accession>A0A2K5CP62</accession>
<dbReference type="GO" id="GO:0006506">
    <property type="term" value="P:GPI anchor biosynthetic process"/>
    <property type="evidence" value="ECO:0007669"/>
    <property type="project" value="UniProtKB-KW"/>
</dbReference>
<evidence type="ECO:0000256" key="1">
    <source>
        <dbReference type="ARBA" id="ARBA00001936"/>
    </source>
</evidence>
<keyword evidence="9" id="KW-0931">ER-Golgi transport</keyword>
<keyword evidence="8" id="KW-0378">Hydrolase</keyword>
<keyword evidence="9" id="KW-0813">Transport</keyword>
<keyword evidence="10 16" id="KW-1133">Transmembrane helix</keyword>
<comment type="subunit">
    <text evidence="15">Interacts with GPI-anchor proteins (via the GPI portion). Interacts with TMED10.</text>
</comment>
<evidence type="ECO:0000256" key="8">
    <source>
        <dbReference type="ARBA" id="ARBA00022801"/>
    </source>
</evidence>
<evidence type="ECO:0000256" key="3">
    <source>
        <dbReference type="ARBA" id="ARBA00008895"/>
    </source>
</evidence>
<dbReference type="InterPro" id="IPR033308">
    <property type="entry name" value="PGAP5/Cdc1/Ted1"/>
</dbReference>
<keyword evidence="6 16" id="KW-0812">Transmembrane</keyword>
<dbReference type="Proteomes" id="UP000233020">
    <property type="component" value="Unplaced"/>
</dbReference>
<protein>
    <recommendedName>
        <fullName evidence="4">Metallophosphoesterase 1</fullName>
    </recommendedName>
    <alternativeName>
        <fullName evidence="13">Post-GPI attachment to proteins factor 5</fullName>
    </alternativeName>
</protein>
<evidence type="ECO:0000313" key="18">
    <source>
        <dbReference type="Ensembl" id="ENSANAP00000010483.1"/>
    </source>
</evidence>
<reference evidence="18" key="2">
    <citation type="submission" date="2025-09" db="UniProtKB">
        <authorList>
            <consortium name="Ensembl"/>
        </authorList>
    </citation>
    <scope>IDENTIFICATION</scope>
</reference>
<keyword evidence="5" id="KW-0337">GPI-anchor biosynthesis</keyword>
<comment type="function">
    <text evidence="14">Metallophosphoesterase that catalyzes the removal of a side-chain ethanolamine-phosphate (EtNP) from the second mannose of the GPI-anchor protein intermediate. Participates in the glycan remodeling steps of GPI-anchor maturation to allow an efficient transport of GPI-anchor proteins from the endoplasmic reticulum to the Golgi.</text>
</comment>
<comment type="cofactor">
    <cofactor evidence="1">
        <name>Mn(2+)</name>
        <dbReference type="ChEBI" id="CHEBI:29035"/>
    </cofactor>
</comment>
<dbReference type="GO" id="GO:0016192">
    <property type="term" value="P:vesicle-mediated transport"/>
    <property type="evidence" value="ECO:0007669"/>
    <property type="project" value="UniProtKB-KW"/>
</dbReference>
<dbReference type="STRING" id="37293.ENSANAP00000010483"/>
<evidence type="ECO:0000256" key="4">
    <source>
        <dbReference type="ARBA" id="ARBA00017804"/>
    </source>
</evidence>
<evidence type="ECO:0000256" key="16">
    <source>
        <dbReference type="SAM" id="Phobius"/>
    </source>
</evidence>
<feature type="transmembrane region" description="Helical" evidence="16">
    <location>
        <begin position="21"/>
        <end position="45"/>
    </location>
</feature>